<comment type="caution">
    <text evidence="2">The sequence shown here is derived from an EMBL/GenBank/DDBJ whole genome shotgun (WGS) entry which is preliminary data.</text>
</comment>
<accession>A0ABP8UPM1</accession>
<sequence>MAVTLAAAAAAAVATSTAAPTKAAPAAQTAGSPNWQSFDVPVQGQVSLLSVTATGRDDAWAGGLLLKPKNPPKPPENPAYRRLAKDPSLGFQQLAKAAAASDDDTCTFAKGMFTSVMLHWDGHSWQQVPVPPSARVNALSASSPNDAWASTDCGLLHWNGQSWTSVPIAPVNAEQVGTEAIKAVSPTEAWLSVWALDKTTRSVIQRWDGQKWRKVPLPRLGDNFHLGNIDALGPRDVWAAGTQNTDDDVHPDPLLIMHWNGRSWKRFPAPDTGEWTKVLMRVRMVAKNDVWVAGWGKRAPGIEEIRRPMLLHWNGHKWTSEKVPDERGELFDMAVSGGQALAVGDTLTPNYDYTMYALRRTSDGWQHAPVPVEGEATLFGLAPIPGGGMWSVGTASDYQPVIARRQ</sequence>
<feature type="signal peptide" evidence="1">
    <location>
        <begin position="1"/>
        <end position="18"/>
    </location>
</feature>
<evidence type="ECO:0000313" key="3">
    <source>
        <dbReference type="Proteomes" id="UP001501442"/>
    </source>
</evidence>
<dbReference type="Proteomes" id="UP001501442">
    <property type="component" value="Unassembled WGS sequence"/>
</dbReference>
<gene>
    <name evidence="2" type="ORF">GCM10023196_085850</name>
</gene>
<organism evidence="2 3">
    <name type="scientific">Actinoallomurus vinaceus</name>
    <dbReference type="NCBI Taxonomy" id="1080074"/>
    <lineage>
        <taxon>Bacteria</taxon>
        <taxon>Bacillati</taxon>
        <taxon>Actinomycetota</taxon>
        <taxon>Actinomycetes</taxon>
        <taxon>Streptosporangiales</taxon>
        <taxon>Thermomonosporaceae</taxon>
        <taxon>Actinoallomurus</taxon>
    </lineage>
</organism>
<evidence type="ECO:0000313" key="2">
    <source>
        <dbReference type="EMBL" id="GAA4636374.1"/>
    </source>
</evidence>
<proteinExistence type="predicted"/>
<reference evidence="3" key="1">
    <citation type="journal article" date="2019" name="Int. J. Syst. Evol. Microbiol.">
        <title>The Global Catalogue of Microorganisms (GCM) 10K type strain sequencing project: providing services to taxonomists for standard genome sequencing and annotation.</title>
        <authorList>
            <consortium name="The Broad Institute Genomics Platform"/>
            <consortium name="The Broad Institute Genome Sequencing Center for Infectious Disease"/>
            <person name="Wu L."/>
            <person name="Ma J."/>
        </authorList>
    </citation>
    <scope>NUCLEOTIDE SEQUENCE [LARGE SCALE GENOMIC DNA]</scope>
    <source>
        <strain evidence="3">JCM 17939</strain>
    </source>
</reference>
<protein>
    <recommendedName>
        <fullName evidence="4">Secreted protein</fullName>
    </recommendedName>
</protein>
<keyword evidence="3" id="KW-1185">Reference proteome</keyword>
<feature type="chain" id="PRO_5047164449" description="Secreted protein" evidence="1">
    <location>
        <begin position="19"/>
        <end position="406"/>
    </location>
</feature>
<evidence type="ECO:0008006" key="4">
    <source>
        <dbReference type="Google" id="ProtNLM"/>
    </source>
</evidence>
<name>A0ABP8UPM1_9ACTN</name>
<dbReference type="EMBL" id="BAABHK010000017">
    <property type="protein sequence ID" value="GAA4636374.1"/>
    <property type="molecule type" value="Genomic_DNA"/>
</dbReference>
<evidence type="ECO:0000256" key="1">
    <source>
        <dbReference type="SAM" id="SignalP"/>
    </source>
</evidence>
<keyword evidence="1" id="KW-0732">Signal</keyword>